<proteinExistence type="predicted"/>
<accession>R9NWU2</accession>
<dbReference type="Proteomes" id="UP000014071">
    <property type="component" value="Unassembled WGS sequence"/>
</dbReference>
<dbReference type="AlphaFoldDB" id="R9NWU2"/>
<keyword evidence="2" id="KW-1185">Reference proteome</keyword>
<organism evidence="1 2">
    <name type="scientific">Pseudozyma hubeiensis (strain SY62)</name>
    <name type="common">Yeast</name>
    <dbReference type="NCBI Taxonomy" id="1305764"/>
    <lineage>
        <taxon>Eukaryota</taxon>
        <taxon>Fungi</taxon>
        <taxon>Dikarya</taxon>
        <taxon>Basidiomycota</taxon>
        <taxon>Ustilaginomycotina</taxon>
        <taxon>Ustilaginomycetes</taxon>
        <taxon>Ustilaginales</taxon>
        <taxon>Ustilaginaceae</taxon>
        <taxon>Pseudozyma</taxon>
    </lineage>
</organism>
<keyword evidence="1" id="KW-0808">Transferase</keyword>
<dbReference type="GeneID" id="24105885"/>
<reference evidence="2" key="1">
    <citation type="journal article" date="2013" name="Genome Announc.">
        <title>Draft genome sequence of the basidiomycetous yeast-like fungus Pseudozyma hubeiensis SY62, which produces an abundant amount of the biosurfactant mannosylerythritol lipids.</title>
        <authorList>
            <person name="Konishi M."/>
            <person name="Hatada Y."/>
            <person name="Horiuchi J."/>
        </authorList>
    </citation>
    <scope>NUCLEOTIDE SEQUENCE [LARGE SCALE GENOMIC DNA]</scope>
    <source>
        <strain evidence="2">SY62</strain>
    </source>
</reference>
<dbReference type="GO" id="GO:0016740">
    <property type="term" value="F:transferase activity"/>
    <property type="evidence" value="ECO:0007669"/>
    <property type="project" value="UniProtKB-KW"/>
</dbReference>
<name>R9NWU2_PSEHS</name>
<dbReference type="HOGENOM" id="CLU_2414244_0_0_1"/>
<sequence length="92" mass="9934">MLDVRLGVSMHPTPSDTPSAAVMPLALSLSSHVSQASCPSPRIVDPSPIRHRKRIKNCYIVEELVRCASAGSNIFVPVVGRKEEVVAELRAT</sequence>
<evidence type="ECO:0000313" key="2">
    <source>
        <dbReference type="Proteomes" id="UP000014071"/>
    </source>
</evidence>
<protein>
    <submittedName>
        <fullName evidence="1">Subunit of the oligosaccharyltransferase complex</fullName>
    </submittedName>
</protein>
<gene>
    <name evidence="1" type="ORF">PHSY_000580</name>
</gene>
<evidence type="ECO:0000313" key="1">
    <source>
        <dbReference type="EMBL" id="GAC93019.1"/>
    </source>
</evidence>
<dbReference type="EMBL" id="DF238771">
    <property type="protein sequence ID" value="GAC93019.1"/>
    <property type="molecule type" value="Genomic_DNA"/>
</dbReference>
<dbReference type="RefSeq" id="XP_012186606.1">
    <property type="nucleotide sequence ID" value="XM_012331216.1"/>
</dbReference>